<evidence type="ECO:0000313" key="2">
    <source>
        <dbReference type="EMBL" id="MCP2729413.1"/>
    </source>
</evidence>
<dbReference type="Pfam" id="PF13672">
    <property type="entry name" value="PP2C_2"/>
    <property type="match status" value="1"/>
</dbReference>
<dbReference type="Gene3D" id="3.60.40.10">
    <property type="entry name" value="PPM-type phosphatase domain"/>
    <property type="match status" value="1"/>
</dbReference>
<evidence type="ECO:0000259" key="1">
    <source>
        <dbReference type="PROSITE" id="PS51746"/>
    </source>
</evidence>
<dbReference type="EMBL" id="JAMZMM010000114">
    <property type="protein sequence ID" value="MCP2729413.1"/>
    <property type="molecule type" value="Genomic_DNA"/>
</dbReference>
<dbReference type="Pfam" id="PF12773">
    <property type="entry name" value="DZR"/>
    <property type="match status" value="1"/>
</dbReference>
<comment type="caution">
    <text evidence="2">The sequence shown here is derived from an EMBL/GenBank/DDBJ whole genome shotgun (WGS) entry which is preliminary data.</text>
</comment>
<dbReference type="InterPro" id="IPR036457">
    <property type="entry name" value="PPM-type-like_dom_sf"/>
</dbReference>
<dbReference type="InterPro" id="IPR001932">
    <property type="entry name" value="PPM-type_phosphatase-like_dom"/>
</dbReference>
<dbReference type="CDD" id="cd00143">
    <property type="entry name" value="PP2Cc"/>
    <property type="match status" value="1"/>
</dbReference>
<dbReference type="SMART" id="SM00331">
    <property type="entry name" value="PP2C_SIG"/>
    <property type="match status" value="1"/>
</dbReference>
<dbReference type="Proteomes" id="UP001204953">
    <property type="component" value="Unassembled WGS sequence"/>
</dbReference>
<dbReference type="SUPFAM" id="SSF81606">
    <property type="entry name" value="PP2C-like"/>
    <property type="match status" value="1"/>
</dbReference>
<dbReference type="RefSeq" id="WP_254012199.1">
    <property type="nucleotide sequence ID" value="NZ_JAMZMM010000114.1"/>
</dbReference>
<feature type="domain" description="PPM-type phosphatase" evidence="1">
    <location>
        <begin position="67"/>
        <end position="321"/>
    </location>
</feature>
<dbReference type="PANTHER" id="PTHR13832">
    <property type="entry name" value="PROTEIN PHOSPHATASE 2C"/>
    <property type="match status" value="1"/>
</dbReference>
<name>A0AAE3GT49_9CYAN</name>
<dbReference type="PROSITE" id="PS51746">
    <property type="entry name" value="PPM_2"/>
    <property type="match status" value="1"/>
</dbReference>
<proteinExistence type="predicted"/>
<dbReference type="AlphaFoldDB" id="A0AAE3GT49"/>
<dbReference type="InterPro" id="IPR015655">
    <property type="entry name" value="PP2C"/>
</dbReference>
<protein>
    <submittedName>
        <fullName evidence="2">Zinc ribbon domain-containing protein</fullName>
    </submittedName>
</protein>
<dbReference type="SMART" id="SM00332">
    <property type="entry name" value="PP2Cc"/>
    <property type="match status" value="1"/>
</dbReference>
<keyword evidence="3" id="KW-1185">Reference proteome</keyword>
<gene>
    <name evidence="2" type="ORF">NJ959_13215</name>
</gene>
<sequence length="322" mass="33635">MECPNCGTIIQIGDRFCEECGTSLVAKNTTGGCAKCGAGAIDSEGYCSNCGFRSEVRESDYVEVNVNSSLAGVCDRGLKRHRNEDYLACAKIDGKNIYVLVVCDGVSSSQSPELAAKAAAEIACQSLTTGGVVDVAAMKDAIASALLSVCKIPYNNRSDDPPSTTIVAAIASLVVGASAPSLPKLTATIGWMGDSRAYWISPSTSRQLTADHSWLNDVVSSGKMTAAEAKLSPNAHAISRWVGADIPDDLEPSIIQFNSSESGCLLLCTDGLWNYAPQAEQIAALVQSTIDIDALGVSRRLVDFARGKGGNDNITVAVLSVA</sequence>
<evidence type="ECO:0000313" key="3">
    <source>
        <dbReference type="Proteomes" id="UP001204953"/>
    </source>
</evidence>
<accession>A0AAE3GT49</accession>
<dbReference type="PANTHER" id="PTHR13832:SF860">
    <property type="entry name" value="PROTEIN PHOSPHATASE PHPP"/>
    <property type="match status" value="1"/>
</dbReference>
<reference evidence="2" key="1">
    <citation type="submission" date="2022-06" db="EMBL/GenBank/DDBJ databases">
        <title>New cyanobacteria of genus Symplocastrum in benthos of Lake Baikal.</title>
        <authorList>
            <person name="Sorokovikova E."/>
            <person name="Tikhonova I."/>
            <person name="Krasnopeev A."/>
            <person name="Evseev P."/>
            <person name="Gladkikh A."/>
            <person name="Belykh O."/>
        </authorList>
    </citation>
    <scope>NUCLEOTIDE SEQUENCE</scope>
    <source>
        <strain evidence="2">BBK-W-15</strain>
    </source>
</reference>
<dbReference type="InterPro" id="IPR025874">
    <property type="entry name" value="DZR"/>
</dbReference>
<dbReference type="GO" id="GO:0004722">
    <property type="term" value="F:protein serine/threonine phosphatase activity"/>
    <property type="evidence" value="ECO:0007669"/>
    <property type="project" value="InterPro"/>
</dbReference>
<organism evidence="2 3">
    <name type="scientific">Limnofasciculus baicalensis BBK-W-15</name>
    <dbReference type="NCBI Taxonomy" id="2699891"/>
    <lineage>
        <taxon>Bacteria</taxon>
        <taxon>Bacillati</taxon>
        <taxon>Cyanobacteriota</taxon>
        <taxon>Cyanophyceae</taxon>
        <taxon>Coleofasciculales</taxon>
        <taxon>Coleofasciculaceae</taxon>
        <taxon>Limnofasciculus</taxon>
        <taxon>Limnofasciculus baicalensis</taxon>
    </lineage>
</organism>